<feature type="transmembrane region" description="Helical" evidence="7">
    <location>
        <begin position="71"/>
        <end position="90"/>
    </location>
</feature>
<feature type="transmembrane region" description="Helical" evidence="7">
    <location>
        <begin position="20"/>
        <end position="40"/>
    </location>
</feature>
<evidence type="ECO:0000313" key="8">
    <source>
        <dbReference type="EMBL" id="SFM93397.1"/>
    </source>
</evidence>
<keyword evidence="5 7" id="KW-0472">Membrane</keyword>
<dbReference type="Pfam" id="PF00950">
    <property type="entry name" value="ABC-3"/>
    <property type="match status" value="1"/>
</dbReference>
<evidence type="ECO:0000256" key="5">
    <source>
        <dbReference type="ARBA" id="ARBA00023136"/>
    </source>
</evidence>
<feature type="transmembrane region" description="Helical" evidence="7">
    <location>
        <begin position="140"/>
        <end position="160"/>
    </location>
</feature>
<dbReference type="EMBL" id="FOVE01000001">
    <property type="protein sequence ID" value="SFM93397.1"/>
    <property type="molecule type" value="Genomic_DNA"/>
</dbReference>
<proteinExistence type="inferred from homology"/>
<evidence type="ECO:0000313" key="9">
    <source>
        <dbReference type="Proteomes" id="UP000242869"/>
    </source>
</evidence>
<dbReference type="Proteomes" id="UP000242869">
    <property type="component" value="Unassembled WGS sequence"/>
</dbReference>
<dbReference type="RefSeq" id="WP_091189392.1">
    <property type="nucleotide sequence ID" value="NZ_FOVE01000001.1"/>
</dbReference>
<feature type="transmembrane region" description="Helical" evidence="7">
    <location>
        <begin position="102"/>
        <end position="120"/>
    </location>
</feature>
<dbReference type="GO" id="GO:0043190">
    <property type="term" value="C:ATP-binding cassette (ABC) transporter complex"/>
    <property type="evidence" value="ECO:0007669"/>
    <property type="project" value="InterPro"/>
</dbReference>
<dbReference type="AlphaFoldDB" id="A0A1I4UWJ3"/>
<evidence type="ECO:0000256" key="7">
    <source>
        <dbReference type="SAM" id="Phobius"/>
    </source>
</evidence>
<keyword evidence="9" id="KW-1185">Reference proteome</keyword>
<gene>
    <name evidence="8" type="ORF">SAMN05660284_00014</name>
</gene>
<keyword evidence="3 6" id="KW-0812">Transmembrane</keyword>
<organism evidence="8 9">
    <name type="scientific">Formivibrio citricus</name>
    <dbReference type="NCBI Taxonomy" id="83765"/>
    <lineage>
        <taxon>Bacteria</taxon>
        <taxon>Pseudomonadati</taxon>
        <taxon>Pseudomonadota</taxon>
        <taxon>Betaproteobacteria</taxon>
        <taxon>Neisseriales</taxon>
        <taxon>Chitinibacteraceae</taxon>
        <taxon>Formivibrio</taxon>
    </lineage>
</organism>
<keyword evidence="6" id="KW-0813">Transport</keyword>
<feature type="transmembrane region" description="Helical" evidence="7">
    <location>
        <begin position="47"/>
        <end position="65"/>
    </location>
</feature>
<keyword evidence="4 7" id="KW-1133">Transmembrane helix</keyword>
<comment type="subcellular location">
    <subcellularLocation>
        <location evidence="6">Cell membrane</location>
        <topology evidence="6">Multi-pass membrane protein</topology>
    </subcellularLocation>
    <subcellularLocation>
        <location evidence="1">Membrane</location>
        <topology evidence="1">Multi-pass membrane protein</topology>
    </subcellularLocation>
</comment>
<name>A0A1I4UWJ3_9NEIS</name>
<evidence type="ECO:0000256" key="4">
    <source>
        <dbReference type="ARBA" id="ARBA00022989"/>
    </source>
</evidence>
<feature type="transmembrane region" description="Helical" evidence="7">
    <location>
        <begin position="229"/>
        <end position="251"/>
    </location>
</feature>
<dbReference type="GO" id="GO:0010043">
    <property type="term" value="P:response to zinc ion"/>
    <property type="evidence" value="ECO:0007669"/>
    <property type="project" value="TreeGrafter"/>
</dbReference>
<feature type="transmembrane region" description="Helical" evidence="7">
    <location>
        <begin position="257"/>
        <end position="277"/>
    </location>
</feature>
<dbReference type="OrthoDB" id="9804300at2"/>
<dbReference type="SUPFAM" id="SSF81345">
    <property type="entry name" value="ABC transporter involved in vitamin B12 uptake, BtuC"/>
    <property type="match status" value="1"/>
</dbReference>
<dbReference type="Gene3D" id="1.10.3470.10">
    <property type="entry name" value="ABC transporter involved in vitamin B12 uptake, BtuC"/>
    <property type="match status" value="1"/>
</dbReference>
<evidence type="ECO:0000256" key="3">
    <source>
        <dbReference type="ARBA" id="ARBA00022692"/>
    </source>
</evidence>
<sequence>MTLYEFLISPFSDFAFMRRALAACIALSAGCAPIGVLLIMRRMSLMGDALSHAVLPGAAVGFIFGGFALPWLAGGGIAAGLLVALLAGLASRFTDLSEDANFAGFYLVALALGVLLVSQWGNSVDLIHLLFGSVLAVDDLSMLMVSGIASLTLLWLAFNYRGLVLECADPFYLQSCGKRGSRYHLGFVALTVLNLVAGFQAMGTLMAVGLMMLPAATSRLWAGTLPGMILAAWGCGLLSALSGLMLSYHLGLPSGPAIVLFAGLCYLLSLLFAPHGWHGRWRARRHRKN</sequence>
<reference evidence="9" key="1">
    <citation type="submission" date="2016-10" db="EMBL/GenBank/DDBJ databases">
        <authorList>
            <person name="Varghese N."/>
            <person name="Submissions S."/>
        </authorList>
    </citation>
    <scope>NUCLEOTIDE SEQUENCE [LARGE SCALE GENOMIC DNA]</scope>
    <source>
        <strain evidence="9">DSM 6150</strain>
    </source>
</reference>
<dbReference type="GO" id="GO:0055085">
    <property type="term" value="P:transmembrane transport"/>
    <property type="evidence" value="ECO:0007669"/>
    <property type="project" value="InterPro"/>
</dbReference>
<protein>
    <submittedName>
        <fullName evidence="8">Zinc/manganese transport system permease protein</fullName>
    </submittedName>
</protein>
<dbReference type="PANTHER" id="PTHR30477">
    <property type="entry name" value="ABC-TRANSPORTER METAL-BINDING PROTEIN"/>
    <property type="match status" value="1"/>
</dbReference>
<dbReference type="STRING" id="83765.SAMN05660284_00014"/>
<comment type="similarity">
    <text evidence="2 6">Belongs to the ABC-3 integral membrane protein family.</text>
</comment>
<evidence type="ECO:0000256" key="2">
    <source>
        <dbReference type="ARBA" id="ARBA00008034"/>
    </source>
</evidence>
<evidence type="ECO:0000256" key="1">
    <source>
        <dbReference type="ARBA" id="ARBA00004141"/>
    </source>
</evidence>
<accession>A0A1I4UWJ3</accession>
<dbReference type="InterPro" id="IPR001626">
    <property type="entry name" value="ABC_TroCD"/>
</dbReference>
<dbReference type="PANTHER" id="PTHR30477:SF13">
    <property type="entry name" value="IRON TRANSPORT SYSTEM MEMBRANE PROTEIN HI_0360-RELATED"/>
    <property type="match status" value="1"/>
</dbReference>
<evidence type="ECO:0000256" key="6">
    <source>
        <dbReference type="RuleBase" id="RU003943"/>
    </source>
</evidence>
<dbReference type="InterPro" id="IPR037294">
    <property type="entry name" value="ABC_BtuC-like"/>
</dbReference>
<feature type="transmembrane region" description="Helical" evidence="7">
    <location>
        <begin position="181"/>
        <end position="199"/>
    </location>
</feature>